<keyword evidence="3" id="KW-0812">Transmembrane</keyword>
<name>A0ABR3J9V3_9AGAR</name>
<evidence type="ECO:0000256" key="2">
    <source>
        <dbReference type="SAM" id="MobiDB-lite"/>
    </source>
</evidence>
<organism evidence="4 5">
    <name type="scientific">Hohenbuehelia grisea</name>
    <dbReference type="NCBI Taxonomy" id="104357"/>
    <lineage>
        <taxon>Eukaryota</taxon>
        <taxon>Fungi</taxon>
        <taxon>Dikarya</taxon>
        <taxon>Basidiomycota</taxon>
        <taxon>Agaricomycotina</taxon>
        <taxon>Agaricomycetes</taxon>
        <taxon>Agaricomycetidae</taxon>
        <taxon>Agaricales</taxon>
        <taxon>Pleurotineae</taxon>
        <taxon>Pleurotaceae</taxon>
        <taxon>Hohenbuehelia</taxon>
    </lineage>
</organism>
<evidence type="ECO:0000256" key="3">
    <source>
        <dbReference type="SAM" id="Phobius"/>
    </source>
</evidence>
<keyword evidence="3" id="KW-0472">Membrane</keyword>
<feature type="transmembrane region" description="Helical" evidence="3">
    <location>
        <begin position="20"/>
        <end position="41"/>
    </location>
</feature>
<keyword evidence="1" id="KW-0175">Coiled coil</keyword>
<gene>
    <name evidence="4" type="ORF">HGRIS_006528</name>
</gene>
<keyword evidence="5" id="KW-1185">Reference proteome</keyword>
<evidence type="ECO:0000313" key="4">
    <source>
        <dbReference type="EMBL" id="KAL0952238.1"/>
    </source>
</evidence>
<protein>
    <submittedName>
        <fullName evidence="4">Uncharacterized protein</fullName>
    </submittedName>
</protein>
<accession>A0ABR3J9V3</accession>
<keyword evidence="3" id="KW-1133">Transmembrane helix</keyword>
<evidence type="ECO:0000313" key="5">
    <source>
        <dbReference type="Proteomes" id="UP001556367"/>
    </source>
</evidence>
<dbReference type="Proteomes" id="UP001556367">
    <property type="component" value="Unassembled WGS sequence"/>
</dbReference>
<comment type="caution">
    <text evidence="4">The sequence shown here is derived from an EMBL/GenBank/DDBJ whole genome shotgun (WGS) entry which is preliminary data.</text>
</comment>
<sequence length="623" mass="71322">MMPYVYFIRNDHHDLKPVRWLYPASRCIGSFLVAVIVQFIIQIRLMEIVRYRILFLQLDAIAKDLNRQIDLPSWWDPKYSSEVTLWKLVKPPTWWEKKLRAHRTSRDPDDPDDDPKAQVLEAELDKKMKERMGEKLKEAQDELKLWELRQDPKKAQNEVELQMLGQEPENAQDPEMGPMSSTRDQSRAKKGLMCRALLAPWNTAMLKKAQRKVRHLERKLDHPVLSQMNGEGPLTIFIRWICIVFTIIGIGLSIWGYVTSFTIVKKNSDPQKGPLIWLGIEIALSLLRMFIWSLDPVFDETHLTFTLKLNSGHAVSTPGNNFYDELELEPGAVIPQLSSSEFLGHITSFVGLINPLEGSLKGITVYYAMARSNRPRPNELKLYVTLHNYMTNILRTFIWRSDGTMTCYRANLDVQDHETVNAGRIEAKLGPTTTSADTDQVMGHCKTIFAKLEAAQSEETIDQTWELAETRSKKPEEIQTSSHSAPNSGGDDQLDDRIYLRLGELERSKRAFCSARSRQLSARLEVSPPHIFSHSSSLIRPLAEVGTEAAHLGRLLVLYEWQFMEQMLVYESRQLETILLSSSQTMILRLEQKAAGRLAAALAKEQTSRAVRRVSNEQARAEK</sequence>
<evidence type="ECO:0000256" key="1">
    <source>
        <dbReference type="SAM" id="Coils"/>
    </source>
</evidence>
<feature type="compositionally biased region" description="Polar residues" evidence="2">
    <location>
        <begin position="478"/>
        <end position="487"/>
    </location>
</feature>
<feature type="region of interest" description="Disordered" evidence="2">
    <location>
        <begin position="469"/>
        <end position="493"/>
    </location>
</feature>
<dbReference type="EMBL" id="JASNQZ010000010">
    <property type="protein sequence ID" value="KAL0952238.1"/>
    <property type="molecule type" value="Genomic_DNA"/>
</dbReference>
<feature type="coiled-coil region" evidence="1">
    <location>
        <begin position="122"/>
        <end position="149"/>
    </location>
</feature>
<reference evidence="5" key="1">
    <citation type="submission" date="2024-06" db="EMBL/GenBank/DDBJ databases">
        <title>Multi-omics analyses provide insights into the biosynthesis of the anticancer antibiotic pleurotin in Hohenbuehelia grisea.</title>
        <authorList>
            <person name="Weaver J.A."/>
            <person name="Alberti F."/>
        </authorList>
    </citation>
    <scope>NUCLEOTIDE SEQUENCE [LARGE SCALE GENOMIC DNA]</scope>
    <source>
        <strain evidence="5">T-177</strain>
    </source>
</reference>
<proteinExistence type="predicted"/>
<feature type="transmembrane region" description="Helical" evidence="3">
    <location>
        <begin position="236"/>
        <end position="255"/>
    </location>
</feature>